<evidence type="ECO:0000313" key="5">
    <source>
        <dbReference type="Proteomes" id="UP000528322"/>
    </source>
</evidence>
<dbReference type="RefSeq" id="WP_183734166.1">
    <property type="nucleotide sequence ID" value="NZ_JACHID010000019.1"/>
</dbReference>
<evidence type="ECO:0000256" key="2">
    <source>
        <dbReference type="ARBA" id="ARBA00023157"/>
    </source>
</evidence>
<dbReference type="SMART" id="SM00560">
    <property type="entry name" value="LamGL"/>
    <property type="match status" value="1"/>
</dbReference>
<dbReference type="EMBL" id="JACHID010000019">
    <property type="protein sequence ID" value="MBB5022872.1"/>
    <property type="molecule type" value="Genomic_DNA"/>
</dbReference>
<evidence type="ECO:0000313" key="4">
    <source>
        <dbReference type="EMBL" id="MBB5022872.1"/>
    </source>
</evidence>
<dbReference type="SUPFAM" id="SSF49899">
    <property type="entry name" value="Concanavalin A-like lectins/glucanases"/>
    <property type="match status" value="2"/>
</dbReference>
<protein>
    <recommendedName>
        <fullName evidence="3">LamG-like jellyroll fold domain-containing protein</fullName>
    </recommendedName>
</protein>
<evidence type="ECO:0000256" key="1">
    <source>
        <dbReference type="ARBA" id="ARBA00022729"/>
    </source>
</evidence>
<keyword evidence="2" id="KW-1015">Disulfide bond</keyword>
<dbReference type="AlphaFoldDB" id="A0A7W7Y6Y1"/>
<name>A0A7W7Y6Y1_9BACT</name>
<accession>A0A7W7Y6Y1</accession>
<dbReference type="InterPro" id="IPR006558">
    <property type="entry name" value="LamG-like"/>
</dbReference>
<gene>
    <name evidence="4" type="ORF">HNR37_002219</name>
</gene>
<keyword evidence="1" id="KW-0732">Signal</keyword>
<dbReference type="InterPro" id="IPR013320">
    <property type="entry name" value="ConA-like_dom_sf"/>
</dbReference>
<evidence type="ECO:0000259" key="3">
    <source>
        <dbReference type="SMART" id="SM00560"/>
    </source>
</evidence>
<proteinExistence type="predicted"/>
<sequence length="456" mass="48523">MLGSGQTAFRSFFRFQVYPGEADSTEKNNTSGGFTFAVLPGSQQLEYGGVSVCGLAGENGEYLGYKGLGSNHAHKFGVEFDLHHDAELGDPSDGNHVALLVGDSVAHAESGNPACTSDGCMTGAEQAWLEQQDGEYAARIEVQRNDSCSINGVSGNAQIQVWVCNPETACQTTASFANIEQAYTGNHGGLSSFKTCFDLPEGESLDMQTVQAGFTMASGSVPIALAVRDLKLFPYAVPLHWPFDSADRGQGIEEEAHTFSSDNPVGPDSGEYLVLPGETGSGGIGMSSSDIGDVATQNLAFSTWLRLSQDPVEQGIVIGKGGSGAGDPGYRLTVDADGFAHFQVASGVVVRSVSSERPLVTDLWYHVAAVLDRRSESMQTTDQVPYQVRLFINGVNQDGNKTNDDSSLKDQSLSNGGNLTIGSDLKGWLDDLRYYNYALSGGQVRYLQNIRGDSSK</sequence>
<dbReference type="Gene3D" id="2.60.120.200">
    <property type="match status" value="2"/>
</dbReference>
<comment type="caution">
    <text evidence="4">The sequence shown here is derived from an EMBL/GenBank/DDBJ whole genome shotgun (WGS) entry which is preliminary data.</text>
</comment>
<dbReference type="Proteomes" id="UP000528322">
    <property type="component" value="Unassembled WGS sequence"/>
</dbReference>
<organism evidence="4 5">
    <name type="scientific">Desulfurispira natronophila</name>
    <dbReference type="NCBI Taxonomy" id="682562"/>
    <lineage>
        <taxon>Bacteria</taxon>
        <taxon>Pseudomonadati</taxon>
        <taxon>Chrysiogenota</taxon>
        <taxon>Chrysiogenia</taxon>
        <taxon>Chrysiogenales</taxon>
        <taxon>Chrysiogenaceae</taxon>
        <taxon>Desulfurispira</taxon>
    </lineage>
</organism>
<feature type="domain" description="LamG-like jellyroll fold" evidence="3">
    <location>
        <begin position="297"/>
        <end position="442"/>
    </location>
</feature>
<reference evidence="4 5" key="1">
    <citation type="submission" date="2020-08" db="EMBL/GenBank/DDBJ databases">
        <title>Genomic Encyclopedia of Type Strains, Phase IV (KMG-IV): sequencing the most valuable type-strain genomes for metagenomic binning, comparative biology and taxonomic classification.</title>
        <authorList>
            <person name="Goeker M."/>
        </authorList>
    </citation>
    <scope>NUCLEOTIDE SEQUENCE [LARGE SCALE GENOMIC DNA]</scope>
    <source>
        <strain evidence="4 5">DSM 22071</strain>
    </source>
</reference>
<keyword evidence="5" id="KW-1185">Reference proteome</keyword>
<dbReference type="Pfam" id="PF13385">
    <property type="entry name" value="Laminin_G_3"/>
    <property type="match status" value="1"/>
</dbReference>